<dbReference type="CDD" id="cd09917">
    <property type="entry name" value="F-box_SF"/>
    <property type="match status" value="1"/>
</dbReference>
<feature type="compositionally biased region" description="Acidic residues" evidence="3">
    <location>
        <begin position="106"/>
        <end position="115"/>
    </location>
</feature>
<feature type="region of interest" description="Disordered" evidence="3">
    <location>
        <begin position="1"/>
        <end position="33"/>
    </location>
</feature>
<feature type="compositionally biased region" description="Polar residues" evidence="3">
    <location>
        <begin position="274"/>
        <end position="284"/>
    </location>
</feature>
<dbReference type="SUPFAM" id="SSF140860">
    <property type="entry name" value="Pseudo ankyrin repeat-like"/>
    <property type="match status" value="1"/>
</dbReference>
<reference evidence="5 6" key="1">
    <citation type="submission" date="2024-03" db="EMBL/GenBank/DDBJ databases">
        <title>Complete genome sequence of the green alga Chloropicon roscoffensis RCC1871.</title>
        <authorList>
            <person name="Lemieux C."/>
            <person name="Pombert J.-F."/>
            <person name="Otis C."/>
            <person name="Turmel M."/>
        </authorList>
    </citation>
    <scope>NUCLEOTIDE SEQUENCE [LARGE SCALE GENOMIC DNA]</scope>
    <source>
        <strain evidence="5 6">RCC1871</strain>
    </source>
</reference>
<feature type="compositionally biased region" description="Basic and acidic residues" evidence="3">
    <location>
        <begin position="304"/>
        <end position="317"/>
    </location>
</feature>
<feature type="compositionally biased region" description="Basic and acidic residues" evidence="3">
    <location>
        <begin position="497"/>
        <end position="508"/>
    </location>
</feature>
<dbReference type="AlphaFoldDB" id="A0AAX4PEW4"/>
<evidence type="ECO:0000313" key="5">
    <source>
        <dbReference type="EMBL" id="WZN64446.1"/>
    </source>
</evidence>
<dbReference type="GO" id="GO:0007064">
    <property type="term" value="P:mitotic sister chromatid cohesion"/>
    <property type="evidence" value="ECO:0007669"/>
    <property type="project" value="InterPro"/>
</dbReference>
<name>A0AAX4PEW4_9CHLO</name>
<dbReference type="GO" id="GO:0000785">
    <property type="term" value="C:chromatin"/>
    <property type="evidence" value="ECO:0007669"/>
    <property type="project" value="TreeGrafter"/>
</dbReference>
<keyword evidence="6" id="KW-1185">Reference proteome</keyword>
<dbReference type="PANTHER" id="PTHR12663:SF69">
    <property type="entry name" value="SISTER CHROMATID COHESION PROTEIN PDS5 HOMOLOG E"/>
    <property type="match status" value="1"/>
</dbReference>
<dbReference type="InterPro" id="IPR041297">
    <property type="entry name" value="Crb2_Tudor"/>
</dbReference>
<evidence type="ECO:0000313" key="6">
    <source>
        <dbReference type="Proteomes" id="UP001472866"/>
    </source>
</evidence>
<dbReference type="GO" id="GO:0006281">
    <property type="term" value="P:DNA repair"/>
    <property type="evidence" value="ECO:0007669"/>
    <property type="project" value="TreeGrafter"/>
</dbReference>
<evidence type="ECO:0000256" key="2">
    <source>
        <dbReference type="ARBA" id="ARBA00023242"/>
    </source>
</evidence>
<feature type="compositionally biased region" description="Basic and acidic residues" evidence="3">
    <location>
        <begin position="116"/>
        <end position="133"/>
    </location>
</feature>
<dbReference type="Pfam" id="PF18115">
    <property type="entry name" value="Tudor_3"/>
    <property type="match status" value="1"/>
</dbReference>
<proteinExistence type="predicted"/>
<dbReference type="GO" id="GO:0005634">
    <property type="term" value="C:nucleus"/>
    <property type="evidence" value="ECO:0007669"/>
    <property type="project" value="UniProtKB-SubCell"/>
</dbReference>
<feature type="region of interest" description="Disordered" evidence="3">
    <location>
        <begin position="255"/>
        <end position="317"/>
    </location>
</feature>
<gene>
    <name evidence="5" type="ORF">HKI87_09g60020</name>
</gene>
<feature type="region of interest" description="Disordered" evidence="3">
    <location>
        <begin position="103"/>
        <end position="133"/>
    </location>
</feature>
<organism evidence="5 6">
    <name type="scientific">Chloropicon roscoffensis</name>
    <dbReference type="NCBI Taxonomy" id="1461544"/>
    <lineage>
        <taxon>Eukaryota</taxon>
        <taxon>Viridiplantae</taxon>
        <taxon>Chlorophyta</taxon>
        <taxon>Chloropicophyceae</taxon>
        <taxon>Chloropicales</taxon>
        <taxon>Chloropicaceae</taxon>
        <taxon>Chloropicon</taxon>
    </lineage>
</organism>
<accession>A0AAX4PEW4</accession>
<feature type="compositionally biased region" description="Polar residues" evidence="3">
    <location>
        <begin position="467"/>
        <end position="481"/>
    </location>
</feature>
<feature type="compositionally biased region" description="Basic and acidic residues" evidence="3">
    <location>
        <begin position="520"/>
        <end position="530"/>
    </location>
</feature>
<evidence type="ECO:0000256" key="3">
    <source>
        <dbReference type="SAM" id="MobiDB-lite"/>
    </source>
</evidence>
<dbReference type="Proteomes" id="UP001472866">
    <property type="component" value="Chromosome 09"/>
</dbReference>
<comment type="subcellular location">
    <subcellularLocation>
        <location evidence="1">Nucleus</location>
    </subcellularLocation>
</comment>
<sequence>MVRNEAGGASGSWGPQAARKHCSSDSLPSGPTTAEELTEVMGIAGLRSCKLALEENLITQAEYDETKRTFLMAQRGQIMEEVKASLLLKKKLLEHEEKLLQMDGLTDLEPEDGEGETLKLESSEAIEQRRRDAEARRRARERERERGNKVVQDWSARVIRQARSQEGDGVCVPSSSKELLSPPDRPLSRNKRKQFTANRTDFDFPLPAAKIAAKEVNEQWAGVRDDCLLYYPSPRHLGMASKKYLQEKCFSGKPEASSQQQKSGAWKGGEKDQPQASKEISSQKRMGAGKEHSPARGSEPPPPADKKLRLLPNDKEPARMTKMQWATSLVGRRIEVMWKVNGGASMKFYLGTVYNYNRKMKKHQILYDDGDKGYVNLDPSKSAIYNMLTPHNMVNRRVEVLFEDPKAYYSATVTGHVAGTKSTYNVRYDDGELDELDLLDRKTKYRFLSNPAREALDQERSKAKGFSETSTQPAGPTSSEALTVETPKVRSTGPSRKHLEVSEQEKESPSGGQQSGRSYEYPHKPGYDLERQRRPYSSTCQDCGHVFASREEKAGHTSRQCARRQEKGQQRPVRIQEVLASKRVLSRITAHLADEDLLPFALVCRRFRQVQVSLVKGRRKKLRLRTNMARVIARADPDTDGDPVSVGYLQFLYSFKGAKRDQVSKRRLAILNYCAKEGHLDFFVWLSRRSGHSPPWDATTCAYAAWGGNLDVLQFLRQEGCEWDKETCTSAAGSGNLDVLQWARDEGCPWDYWQCYYSAQAAKLRGLGEVEAWVASQIKNQN</sequence>
<keyword evidence="2" id="KW-0539">Nucleus</keyword>
<evidence type="ECO:0000256" key="1">
    <source>
        <dbReference type="ARBA" id="ARBA00004123"/>
    </source>
</evidence>
<dbReference type="PANTHER" id="PTHR12663">
    <property type="entry name" value="ANDROGEN INDUCED INHIBITOR OF PROLIFERATION AS3 / PDS5-RELATED"/>
    <property type="match status" value="1"/>
</dbReference>
<protein>
    <submittedName>
        <fullName evidence="5">F-box domain-containing protein</fullName>
    </submittedName>
</protein>
<evidence type="ECO:0000259" key="4">
    <source>
        <dbReference type="Pfam" id="PF18115"/>
    </source>
</evidence>
<feature type="region of interest" description="Disordered" evidence="3">
    <location>
        <begin position="165"/>
        <end position="198"/>
    </location>
</feature>
<feature type="region of interest" description="Disordered" evidence="3">
    <location>
        <begin position="551"/>
        <end position="570"/>
    </location>
</feature>
<feature type="domain" description="DNA repair protein Crb2 Tudor" evidence="4">
    <location>
        <begin position="401"/>
        <end position="437"/>
    </location>
</feature>
<dbReference type="Gene3D" id="2.30.30.140">
    <property type="match status" value="2"/>
</dbReference>
<dbReference type="EMBL" id="CP151509">
    <property type="protein sequence ID" value="WZN64446.1"/>
    <property type="molecule type" value="Genomic_DNA"/>
</dbReference>
<feature type="region of interest" description="Disordered" evidence="3">
    <location>
        <begin position="450"/>
        <end position="530"/>
    </location>
</feature>
<dbReference type="InterPro" id="IPR039776">
    <property type="entry name" value="Pds5"/>
</dbReference>